<feature type="active site" description="Proton acceptor" evidence="18">
    <location>
        <position position="268"/>
    </location>
</feature>
<accession>A0AAP4U2F7</accession>
<dbReference type="EC" id="3.1.1.32" evidence="5 20"/>
<keyword evidence="10 19" id="KW-0479">Metal-binding</keyword>
<dbReference type="Pfam" id="PF02253">
    <property type="entry name" value="PLA1"/>
    <property type="match status" value="1"/>
</dbReference>
<feature type="binding site" description="in dimeric form" evidence="19">
    <location>
        <position position="278"/>
    </location>
    <ligand>
        <name>Ca(2+)</name>
        <dbReference type="ChEBI" id="CHEBI:29108"/>
        <label>1</label>
    </ligand>
</feature>
<comment type="function">
    <text evidence="20">Hydrolysis of phosphatidylcholine with phospholipase A2 (EC 3.1.1.4) and phospholipase A1 (EC 3.1.1.32) activities.</text>
</comment>
<feature type="binding site" description="in dimeric form" evidence="19">
    <location>
        <position position="273"/>
    </location>
    <ligand>
        <name>Ca(2+)</name>
        <dbReference type="ChEBI" id="CHEBI:29108"/>
        <label>1</label>
    </ligand>
</feature>
<dbReference type="GO" id="GO:0005509">
    <property type="term" value="F:calcium ion binding"/>
    <property type="evidence" value="ECO:0007669"/>
    <property type="project" value="TreeGrafter"/>
</dbReference>
<dbReference type="CDD" id="cd00541">
    <property type="entry name" value="OMPLA"/>
    <property type="match status" value="1"/>
</dbReference>
<dbReference type="SUPFAM" id="SSF56931">
    <property type="entry name" value="Outer membrane phospholipase A (OMPLA)"/>
    <property type="match status" value="1"/>
</dbReference>
<dbReference type="EMBL" id="JAUORK010000038">
    <property type="protein sequence ID" value="MDO6673872.1"/>
    <property type="molecule type" value="Genomic_DNA"/>
</dbReference>
<keyword evidence="16" id="KW-0472">Membrane</keyword>
<feature type="chain" id="PRO_5042670951" description="Phospholipase A1" evidence="20">
    <location>
        <begin position="35"/>
        <end position="404"/>
    </location>
</feature>
<evidence type="ECO:0000256" key="2">
    <source>
        <dbReference type="ARBA" id="ARBA00001604"/>
    </source>
</evidence>
<organism evidence="21 22">
    <name type="scientific">Cobetia amphilecti</name>
    <dbReference type="NCBI Taxonomy" id="1055104"/>
    <lineage>
        <taxon>Bacteria</taxon>
        <taxon>Pseudomonadati</taxon>
        <taxon>Pseudomonadota</taxon>
        <taxon>Gammaproteobacteria</taxon>
        <taxon>Oceanospirillales</taxon>
        <taxon>Halomonadaceae</taxon>
        <taxon>Cobetia</taxon>
    </lineage>
</organism>
<comment type="subunit">
    <text evidence="4 20">Homodimer; dimerization is reversible, and the dimeric form is the active one.</text>
</comment>
<keyword evidence="11 20" id="KW-0732">Signal</keyword>
<evidence type="ECO:0000256" key="9">
    <source>
        <dbReference type="ARBA" id="ARBA00022692"/>
    </source>
</evidence>
<dbReference type="AlphaFoldDB" id="A0AAP4U2F7"/>
<protein>
    <recommendedName>
        <fullName evidence="7 20">Phospholipase A1</fullName>
        <ecNumber evidence="5 20">3.1.1.32</ecNumber>
        <ecNumber evidence="6 20">3.1.1.4</ecNumber>
    </recommendedName>
    <alternativeName>
        <fullName evidence="20">Phosphatidylcholine 1-acylhydrolase</fullName>
    </alternativeName>
</protein>
<keyword evidence="14 20" id="KW-0442">Lipid degradation</keyword>
<comment type="catalytic activity">
    <reaction evidence="1 20">
        <text>a 1,2-diacyl-sn-glycero-3-phosphocholine + H2O = a 2-acyl-sn-glycero-3-phosphocholine + a fatty acid + H(+)</text>
        <dbReference type="Rhea" id="RHEA:18689"/>
        <dbReference type="ChEBI" id="CHEBI:15377"/>
        <dbReference type="ChEBI" id="CHEBI:15378"/>
        <dbReference type="ChEBI" id="CHEBI:28868"/>
        <dbReference type="ChEBI" id="CHEBI:57643"/>
        <dbReference type="ChEBI" id="CHEBI:57875"/>
        <dbReference type="EC" id="3.1.1.32"/>
    </reaction>
</comment>
<keyword evidence="12 20" id="KW-0378">Hydrolase</keyword>
<dbReference type="PANTHER" id="PTHR40457:SF1">
    <property type="entry name" value="PHOSPHOLIPASE A1"/>
    <property type="match status" value="1"/>
</dbReference>
<evidence type="ECO:0000313" key="22">
    <source>
        <dbReference type="Proteomes" id="UP001170481"/>
    </source>
</evidence>
<evidence type="ECO:0000256" key="16">
    <source>
        <dbReference type="ARBA" id="ARBA00023136"/>
    </source>
</evidence>
<evidence type="ECO:0000256" key="3">
    <source>
        <dbReference type="ARBA" id="ARBA00010525"/>
    </source>
</evidence>
<comment type="catalytic activity">
    <reaction evidence="2 20">
        <text>a 1,2-diacyl-sn-glycero-3-phosphocholine + H2O = a 1-acyl-sn-glycero-3-phosphocholine + a fatty acid + H(+)</text>
        <dbReference type="Rhea" id="RHEA:15801"/>
        <dbReference type="ChEBI" id="CHEBI:15377"/>
        <dbReference type="ChEBI" id="CHEBI:15378"/>
        <dbReference type="ChEBI" id="CHEBI:28868"/>
        <dbReference type="ChEBI" id="CHEBI:57643"/>
        <dbReference type="ChEBI" id="CHEBI:58168"/>
        <dbReference type="EC" id="3.1.1.4"/>
    </reaction>
</comment>
<dbReference type="PRINTS" id="PR01486">
    <property type="entry name" value="PHPHLIPASEA1"/>
</dbReference>
<evidence type="ECO:0000256" key="1">
    <source>
        <dbReference type="ARBA" id="ARBA00000111"/>
    </source>
</evidence>
<gene>
    <name evidence="21" type="ORF">Q4535_17340</name>
</gene>
<feature type="binding site" description="in dimeric form" evidence="19">
    <location>
        <position position="313"/>
    </location>
    <ligand>
        <name>Ca(2+)</name>
        <dbReference type="ChEBI" id="CHEBI:29108"/>
        <label>1</label>
    </ligand>
</feature>
<evidence type="ECO:0000256" key="12">
    <source>
        <dbReference type="ARBA" id="ARBA00022801"/>
    </source>
</evidence>
<evidence type="ECO:0000313" key="21">
    <source>
        <dbReference type="EMBL" id="MDO6673872.1"/>
    </source>
</evidence>
<evidence type="ECO:0000256" key="13">
    <source>
        <dbReference type="ARBA" id="ARBA00022837"/>
    </source>
</evidence>
<sequence length="404" mass="45156">MPLRLASIGFRSVPARLSGVLATVLLGAAAPAAADVPYTMDAEGRVVLANGKRFAPEALGMTAAQARAGAMSQADWRELAASAPGTADGVESDPRTEQVFLSNREDADYERYSAEAAETEQAQGQSVDAPLDESLAQQRAKERVVLENDAEKNPLAITAYKRNYLLPWAYNTSPDANGFAEVTQEGEVDKTEVKYQLSLKVELMDDIFGDNGDLFFAYTQRSWWQAYNSDASAPFRETNYEPEAFLQFDNRYELFGWTNTRNRIGFAHQSNGRSDPLSRSWNRVYADMMFQNGDWAIAVTPHWRVPEESDEDDNPDLYNYIGYGDITVGYTSDQHEVTWMVRGNPSKGNYGNQLDYSFPLFGKVRGYVQYYHGYGESLIDYDHSVNRFGLGFSINTFFAGSPET</sequence>
<comment type="caution">
    <text evidence="21">The sequence shown here is derived from an EMBL/GenBank/DDBJ whole genome shotgun (WGS) entry which is preliminary data.</text>
</comment>
<dbReference type="GO" id="GO:0004623">
    <property type="term" value="F:phospholipase A2 activity"/>
    <property type="evidence" value="ECO:0007669"/>
    <property type="project" value="UniProtKB-EC"/>
</dbReference>
<evidence type="ECO:0000256" key="11">
    <source>
        <dbReference type="ARBA" id="ARBA00022729"/>
    </source>
</evidence>
<dbReference type="GO" id="GO:0009279">
    <property type="term" value="C:cell outer membrane"/>
    <property type="evidence" value="ECO:0007669"/>
    <property type="project" value="UniProtKB-SubCell"/>
</dbReference>
<evidence type="ECO:0000256" key="8">
    <source>
        <dbReference type="ARBA" id="ARBA00022452"/>
    </source>
</evidence>
<dbReference type="Gene3D" id="2.40.230.10">
    <property type="entry name" value="Phospholipase A1"/>
    <property type="match status" value="1"/>
</dbReference>
<dbReference type="GO" id="GO:0016042">
    <property type="term" value="P:lipid catabolic process"/>
    <property type="evidence" value="ECO:0007669"/>
    <property type="project" value="UniProtKB-KW"/>
</dbReference>
<comment type="cofactor">
    <cofactor evidence="20">
        <name>Ca(2+)</name>
        <dbReference type="ChEBI" id="CHEBI:29108"/>
    </cofactor>
    <text evidence="20">Binds 1 Ca(2+) ion per monomer. In the dimeric form the Ca(2+) is bound by different amino acids with binding of each Ca(2+) shared with ligands coming from each monomer. The Ca(2+) ion may have a role in catalysis.</text>
</comment>
<dbReference type="InterPro" id="IPR036541">
    <property type="entry name" value="PLipase_A1_sf"/>
</dbReference>
<dbReference type="PANTHER" id="PTHR40457">
    <property type="entry name" value="PHOSPHOLIPASE A1"/>
    <property type="match status" value="1"/>
</dbReference>
<evidence type="ECO:0000256" key="15">
    <source>
        <dbReference type="ARBA" id="ARBA00023098"/>
    </source>
</evidence>
<evidence type="ECO:0000256" key="10">
    <source>
        <dbReference type="ARBA" id="ARBA00022723"/>
    </source>
</evidence>
<keyword evidence="13 19" id="KW-0106">Calcium</keyword>
<dbReference type="Proteomes" id="UP001170481">
    <property type="component" value="Unassembled WGS sequence"/>
</dbReference>
<dbReference type="RefSeq" id="WP_303595631.1">
    <property type="nucleotide sequence ID" value="NZ_JAUORK010000038.1"/>
</dbReference>
<reference evidence="21" key="1">
    <citation type="submission" date="2023-07" db="EMBL/GenBank/DDBJ databases">
        <title>Genome content predicts the carbon catabolic preferences of heterotrophic bacteria.</title>
        <authorList>
            <person name="Gralka M."/>
        </authorList>
    </citation>
    <scope>NUCLEOTIDE SEQUENCE</scope>
    <source>
        <strain evidence="21">C2R13</strain>
    </source>
</reference>
<feature type="signal peptide" evidence="20">
    <location>
        <begin position="1"/>
        <end position="34"/>
    </location>
</feature>
<keyword evidence="9" id="KW-0812">Transmembrane</keyword>
<evidence type="ECO:0000256" key="19">
    <source>
        <dbReference type="PIRSR" id="PIRSR603187-2"/>
    </source>
</evidence>
<dbReference type="GO" id="GO:0008970">
    <property type="term" value="F:phospholipase A1 activity"/>
    <property type="evidence" value="ECO:0007669"/>
    <property type="project" value="UniProtKB-EC"/>
</dbReference>
<evidence type="ECO:0000256" key="4">
    <source>
        <dbReference type="ARBA" id="ARBA00011702"/>
    </source>
</evidence>
<feature type="binding site" description="in dimeric form" evidence="19">
    <location>
        <position position="232"/>
    </location>
    <ligand>
        <name>Ca(2+)</name>
        <dbReference type="ChEBI" id="CHEBI:29108"/>
        <label>1</label>
    </ligand>
</feature>
<evidence type="ECO:0000256" key="20">
    <source>
        <dbReference type="RuleBase" id="RU366027"/>
    </source>
</evidence>
<evidence type="ECO:0000256" key="6">
    <source>
        <dbReference type="ARBA" id="ARBA00013278"/>
    </source>
</evidence>
<feature type="active site" description="Nucleophile" evidence="18">
    <location>
        <position position="270"/>
    </location>
</feature>
<keyword evidence="17 20" id="KW-0998">Cell outer membrane</keyword>
<name>A0AAP4U2F7_9GAMM</name>
<keyword evidence="8" id="KW-1134">Transmembrane beta strand</keyword>
<comment type="subcellular location">
    <subcellularLocation>
        <location evidence="20">Cell outer membrane</location>
        <topology evidence="20">Multi-pass membrane protein</topology>
    </subcellularLocation>
    <text evidence="20">One of the very few enzymes located there.</text>
</comment>
<evidence type="ECO:0000256" key="7">
    <source>
        <dbReference type="ARBA" id="ARBA00021726"/>
    </source>
</evidence>
<dbReference type="EC" id="3.1.1.4" evidence="6 20"/>
<evidence type="ECO:0000256" key="14">
    <source>
        <dbReference type="ARBA" id="ARBA00022963"/>
    </source>
</evidence>
<dbReference type="InterPro" id="IPR003187">
    <property type="entry name" value="PLipase_A1"/>
</dbReference>
<evidence type="ECO:0000256" key="5">
    <source>
        <dbReference type="ARBA" id="ARBA00013179"/>
    </source>
</evidence>
<proteinExistence type="inferred from homology"/>
<evidence type="ECO:0000256" key="17">
    <source>
        <dbReference type="ARBA" id="ARBA00023237"/>
    </source>
</evidence>
<evidence type="ECO:0000256" key="18">
    <source>
        <dbReference type="PIRSR" id="PIRSR603187-1"/>
    </source>
</evidence>
<keyword evidence="15 20" id="KW-0443">Lipid metabolism</keyword>
<comment type="similarity">
    <text evidence="3 20">Belongs to the phospholipase A1 family.</text>
</comment>